<dbReference type="EMBL" id="MU150263">
    <property type="protein sequence ID" value="KAF9463384.1"/>
    <property type="molecule type" value="Genomic_DNA"/>
</dbReference>
<reference evidence="3" key="1">
    <citation type="submission" date="2020-11" db="EMBL/GenBank/DDBJ databases">
        <authorList>
            <consortium name="DOE Joint Genome Institute"/>
            <person name="Ahrendt S."/>
            <person name="Riley R."/>
            <person name="Andreopoulos W."/>
            <person name="Labutti K."/>
            <person name="Pangilinan J."/>
            <person name="Ruiz-Duenas F.J."/>
            <person name="Barrasa J.M."/>
            <person name="Sanchez-Garcia M."/>
            <person name="Camarero S."/>
            <person name="Miyauchi S."/>
            <person name="Serrano A."/>
            <person name="Linde D."/>
            <person name="Babiker R."/>
            <person name="Drula E."/>
            <person name="Ayuso-Fernandez I."/>
            <person name="Pacheco R."/>
            <person name="Padilla G."/>
            <person name="Ferreira P."/>
            <person name="Barriuso J."/>
            <person name="Kellner H."/>
            <person name="Castanera R."/>
            <person name="Alfaro M."/>
            <person name="Ramirez L."/>
            <person name="Pisabarro A.G."/>
            <person name="Kuo A."/>
            <person name="Tritt A."/>
            <person name="Lipzen A."/>
            <person name="He G."/>
            <person name="Yan M."/>
            <person name="Ng V."/>
            <person name="Cullen D."/>
            <person name="Martin F."/>
            <person name="Rosso M.-N."/>
            <person name="Henrissat B."/>
            <person name="Hibbett D."/>
            <person name="Martinez A.T."/>
            <person name="Grigoriev I.V."/>
        </authorList>
    </citation>
    <scope>NUCLEOTIDE SEQUENCE</scope>
    <source>
        <strain evidence="3">CBS 247.69</strain>
    </source>
</reference>
<dbReference type="Pfam" id="PF02129">
    <property type="entry name" value="Peptidase_S15"/>
    <property type="match status" value="1"/>
</dbReference>
<gene>
    <name evidence="3" type="ORF">BDZ94DRAFT_1308896</name>
</gene>
<accession>A0A9P5Y654</accession>
<dbReference type="AlphaFoldDB" id="A0A9P5Y654"/>
<evidence type="ECO:0000256" key="1">
    <source>
        <dbReference type="ARBA" id="ARBA00022801"/>
    </source>
</evidence>
<evidence type="ECO:0000313" key="4">
    <source>
        <dbReference type="Proteomes" id="UP000807353"/>
    </source>
</evidence>
<evidence type="ECO:0000313" key="3">
    <source>
        <dbReference type="EMBL" id="KAF9463384.1"/>
    </source>
</evidence>
<keyword evidence="1" id="KW-0378">Hydrolase</keyword>
<dbReference type="InterPro" id="IPR050261">
    <property type="entry name" value="FrsA_esterase"/>
</dbReference>
<proteinExistence type="predicted"/>
<dbReference type="Gene3D" id="3.40.50.1820">
    <property type="entry name" value="alpha/beta hydrolase"/>
    <property type="match status" value="1"/>
</dbReference>
<dbReference type="InterPro" id="IPR000383">
    <property type="entry name" value="Xaa-Pro-like_dom"/>
</dbReference>
<dbReference type="OrthoDB" id="2498029at2759"/>
<sequence length="303" mass="33043">MAKFTRETIRIPTKDKAVCLHVWLYRPDVPAPFPVVVAGHGMTMIKDAGLATFGEIWATQAGYASLIFDYRYFGDSDGEPRNLVSLDDQLEDYKTVIAWARSQPKLFLRDKIVLMGFSLSGFALSELAVKDPDLAGAIAICPMLDGYDTLKLMPFDPRLVFWAIVDTIKAKIGLSRVFIKAIGRPHEFSLLHSPGSYPGFIASYSHGSTSFEETPNLITPRVVFEMMGTRSGRALKSAGCPVLFVTTTDDDLIPAKIAREIAASATTVVTLVETPGGHFDLLAGGKGFDTSVSAQLEFLGSLR</sequence>
<name>A0A9P5Y654_9AGAR</name>
<protein>
    <submittedName>
        <fullName evidence="3">Alpha/beta-hydrolase</fullName>
    </submittedName>
</protein>
<dbReference type="Proteomes" id="UP000807353">
    <property type="component" value="Unassembled WGS sequence"/>
</dbReference>
<evidence type="ECO:0000259" key="2">
    <source>
        <dbReference type="Pfam" id="PF02129"/>
    </source>
</evidence>
<dbReference type="PANTHER" id="PTHR22946:SF9">
    <property type="entry name" value="POLYKETIDE TRANSFERASE AF380"/>
    <property type="match status" value="1"/>
</dbReference>
<organism evidence="3 4">
    <name type="scientific">Collybia nuda</name>
    <dbReference type="NCBI Taxonomy" id="64659"/>
    <lineage>
        <taxon>Eukaryota</taxon>
        <taxon>Fungi</taxon>
        <taxon>Dikarya</taxon>
        <taxon>Basidiomycota</taxon>
        <taxon>Agaricomycotina</taxon>
        <taxon>Agaricomycetes</taxon>
        <taxon>Agaricomycetidae</taxon>
        <taxon>Agaricales</taxon>
        <taxon>Tricholomatineae</taxon>
        <taxon>Clitocybaceae</taxon>
        <taxon>Collybia</taxon>
    </lineage>
</organism>
<comment type="caution">
    <text evidence="3">The sequence shown here is derived from an EMBL/GenBank/DDBJ whole genome shotgun (WGS) entry which is preliminary data.</text>
</comment>
<dbReference type="PANTHER" id="PTHR22946">
    <property type="entry name" value="DIENELACTONE HYDROLASE DOMAIN-CONTAINING PROTEIN-RELATED"/>
    <property type="match status" value="1"/>
</dbReference>
<keyword evidence="4" id="KW-1185">Reference proteome</keyword>
<dbReference type="SUPFAM" id="SSF53474">
    <property type="entry name" value="alpha/beta-Hydrolases"/>
    <property type="match status" value="1"/>
</dbReference>
<feature type="domain" description="Xaa-Pro dipeptidyl-peptidase-like" evidence="2">
    <location>
        <begin position="18"/>
        <end position="148"/>
    </location>
</feature>
<dbReference type="InterPro" id="IPR029058">
    <property type="entry name" value="AB_hydrolase_fold"/>
</dbReference>
<dbReference type="GO" id="GO:0016788">
    <property type="term" value="F:hydrolase activity, acting on ester bonds"/>
    <property type="evidence" value="ECO:0007669"/>
    <property type="project" value="UniProtKB-ARBA"/>
</dbReference>